<dbReference type="SUPFAM" id="SSF54285">
    <property type="entry name" value="MoaD/ThiS"/>
    <property type="match status" value="1"/>
</dbReference>
<accession>A0AAW4IRR7</accession>
<proteinExistence type="inferred from homology"/>
<sequence>MTVYLAYAEDATRQHYQSLQVRPHTTLYEALSQAGWLTQFAALAAWCEEIAEVATPMAKRWHVGVYAKKQPLSYCLQPFDRIEVYRSLSADPMSQRKNKSRS</sequence>
<dbReference type="Gene3D" id="3.10.20.280">
    <property type="entry name" value="RnfH-like"/>
    <property type="match status" value="1"/>
</dbReference>
<dbReference type="Pfam" id="PF03658">
    <property type="entry name" value="Ub-RnfH"/>
    <property type="match status" value="1"/>
</dbReference>
<comment type="caution">
    <text evidence="2">The sequence shown here is derived from an EMBL/GenBank/DDBJ whole genome shotgun (WGS) entry which is preliminary data.</text>
</comment>
<evidence type="ECO:0000256" key="1">
    <source>
        <dbReference type="ARBA" id="ARBA00010645"/>
    </source>
</evidence>
<dbReference type="InterPro" id="IPR016155">
    <property type="entry name" value="Mopterin_synth/thiamin_S_b"/>
</dbReference>
<evidence type="ECO:0000313" key="2">
    <source>
        <dbReference type="EMBL" id="MBO1517851.1"/>
    </source>
</evidence>
<dbReference type="EMBL" id="JAGBKN010000032">
    <property type="protein sequence ID" value="MBO1517851.1"/>
    <property type="molecule type" value="Genomic_DNA"/>
</dbReference>
<dbReference type="Proteomes" id="UP000664161">
    <property type="component" value="Unassembled WGS sequence"/>
</dbReference>
<keyword evidence="3" id="KW-1185">Reference proteome</keyword>
<evidence type="ECO:0000313" key="3">
    <source>
        <dbReference type="Proteomes" id="UP000664161"/>
    </source>
</evidence>
<reference evidence="2 3" key="1">
    <citation type="submission" date="2021-03" db="EMBL/GenBank/DDBJ databases">
        <authorList>
            <person name="Shang D.-D."/>
            <person name="Du Z.-J."/>
            <person name="Chen G.-J."/>
        </authorList>
    </citation>
    <scope>NUCLEOTIDE SEQUENCE [LARGE SCALE GENOMIC DNA]</scope>
    <source>
        <strain evidence="2 3">F2608</strain>
    </source>
</reference>
<dbReference type="InterPro" id="IPR005346">
    <property type="entry name" value="RnfH"/>
</dbReference>
<organism evidence="2 3">
    <name type="scientific">Psychrobacter halodurans</name>
    <dbReference type="NCBI Taxonomy" id="2818439"/>
    <lineage>
        <taxon>Bacteria</taxon>
        <taxon>Pseudomonadati</taxon>
        <taxon>Pseudomonadota</taxon>
        <taxon>Gammaproteobacteria</taxon>
        <taxon>Moraxellales</taxon>
        <taxon>Moraxellaceae</taxon>
        <taxon>Psychrobacter</taxon>
    </lineage>
</organism>
<name>A0AAW4IRR7_9GAMM</name>
<comment type="similarity">
    <text evidence="1">Belongs to the UPF0125 (RnfH) family.</text>
</comment>
<dbReference type="AlphaFoldDB" id="A0AAW4IRR7"/>
<protein>
    <submittedName>
        <fullName evidence="2">RnfH family protein</fullName>
    </submittedName>
</protein>
<gene>
    <name evidence="2" type="ORF">J3491_10980</name>
</gene>
<dbReference type="InterPro" id="IPR037021">
    <property type="entry name" value="RnfH_sf"/>
</dbReference>